<proteinExistence type="predicted"/>
<accession>A0A4V1J1Z2</accession>
<dbReference type="AlphaFoldDB" id="A0A4V1J1Z2"/>
<keyword evidence="1" id="KW-0472">Membrane</keyword>
<feature type="transmembrane region" description="Helical" evidence="1">
    <location>
        <begin position="87"/>
        <end position="109"/>
    </location>
</feature>
<protein>
    <submittedName>
        <fullName evidence="2">Uncharacterized protein</fullName>
    </submittedName>
</protein>
<keyword evidence="3" id="KW-1185">Reference proteome</keyword>
<reference evidence="3" key="1">
    <citation type="journal article" date="2018" name="Nat. Microbiol.">
        <title>Leveraging single-cell genomics to expand the fungal tree of life.</title>
        <authorList>
            <person name="Ahrendt S.R."/>
            <person name="Quandt C.A."/>
            <person name="Ciobanu D."/>
            <person name="Clum A."/>
            <person name="Salamov A."/>
            <person name="Andreopoulos B."/>
            <person name="Cheng J.F."/>
            <person name="Woyke T."/>
            <person name="Pelin A."/>
            <person name="Henrissat B."/>
            <person name="Reynolds N.K."/>
            <person name="Benny G.L."/>
            <person name="Smith M.E."/>
            <person name="James T.Y."/>
            <person name="Grigoriev I.V."/>
        </authorList>
    </citation>
    <scope>NUCLEOTIDE SEQUENCE [LARGE SCALE GENOMIC DNA]</scope>
    <source>
        <strain evidence="3">Benny S71-1</strain>
    </source>
</reference>
<evidence type="ECO:0000256" key="1">
    <source>
        <dbReference type="SAM" id="Phobius"/>
    </source>
</evidence>
<feature type="transmembrane region" description="Helical" evidence="1">
    <location>
        <begin position="130"/>
        <end position="147"/>
    </location>
</feature>
<keyword evidence="1" id="KW-0812">Transmembrane</keyword>
<dbReference type="OrthoDB" id="10422424at2759"/>
<dbReference type="Proteomes" id="UP000278143">
    <property type="component" value="Unassembled WGS sequence"/>
</dbReference>
<organism evidence="2 3">
    <name type="scientific">Syncephalis pseudoplumigaleata</name>
    <dbReference type="NCBI Taxonomy" id="1712513"/>
    <lineage>
        <taxon>Eukaryota</taxon>
        <taxon>Fungi</taxon>
        <taxon>Fungi incertae sedis</taxon>
        <taxon>Zoopagomycota</taxon>
        <taxon>Zoopagomycotina</taxon>
        <taxon>Zoopagomycetes</taxon>
        <taxon>Zoopagales</taxon>
        <taxon>Piptocephalidaceae</taxon>
        <taxon>Syncephalis</taxon>
    </lineage>
</organism>
<dbReference type="EMBL" id="KZ989344">
    <property type="protein sequence ID" value="RKP26749.1"/>
    <property type="molecule type" value="Genomic_DNA"/>
</dbReference>
<feature type="transmembrane region" description="Helical" evidence="1">
    <location>
        <begin position="43"/>
        <end position="62"/>
    </location>
</feature>
<name>A0A4V1J1Z2_9FUNG</name>
<sequence>MVLSGAVPSRREPLPALLRVHAAHRVRLPHRRLRAYLASRQQLWVAIVGGLFIVPQAGYAYVGMRYSPVVIDADYGCVSRYPTSVPLYWSCVFVPSNAFLSGIFSYIAYKQYQAYGSDAWRRLRNDGIQSMCLVIVCNIICSIFTLMKVGNDFAQVYFIVDWLVTSIILVNHTAKIRKAASSLIASQNHRSNRREDNTSLDIRETITTLPNHFALSTIKSGFIR</sequence>
<feature type="transmembrane region" description="Helical" evidence="1">
    <location>
        <begin position="153"/>
        <end position="170"/>
    </location>
</feature>
<keyword evidence="1" id="KW-1133">Transmembrane helix</keyword>
<evidence type="ECO:0000313" key="2">
    <source>
        <dbReference type="EMBL" id="RKP26749.1"/>
    </source>
</evidence>
<evidence type="ECO:0000313" key="3">
    <source>
        <dbReference type="Proteomes" id="UP000278143"/>
    </source>
</evidence>
<gene>
    <name evidence="2" type="ORF">SYNPS1DRAFT_27575</name>
</gene>